<evidence type="ECO:0000256" key="2">
    <source>
        <dbReference type="ARBA" id="ARBA00022692"/>
    </source>
</evidence>
<keyword evidence="7" id="KW-0325">Glycoprotein</keyword>
<evidence type="ECO:0000256" key="8">
    <source>
        <dbReference type="ARBA" id="ARBA00023224"/>
    </source>
</evidence>
<evidence type="ECO:0000256" key="5">
    <source>
        <dbReference type="ARBA" id="ARBA00023136"/>
    </source>
</evidence>
<dbReference type="Gene3D" id="3.40.50.2300">
    <property type="match status" value="2"/>
</dbReference>
<dbReference type="SUPFAM" id="SSF53822">
    <property type="entry name" value="Periplasmic binding protein-like I"/>
    <property type="match status" value="1"/>
</dbReference>
<dbReference type="InterPro" id="IPR028082">
    <property type="entry name" value="Peripla_BP_I"/>
</dbReference>
<dbReference type="GO" id="GO:0038039">
    <property type="term" value="C:G protein-coupled receptor heterodimeric complex"/>
    <property type="evidence" value="ECO:0007669"/>
    <property type="project" value="TreeGrafter"/>
</dbReference>
<comment type="subcellular location">
    <subcellularLocation>
        <location evidence="1">Membrane</location>
    </subcellularLocation>
</comment>
<keyword evidence="5 9" id="KW-0472">Membrane</keyword>
<dbReference type="PANTHER" id="PTHR10519">
    <property type="entry name" value="GABA-B RECEPTOR"/>
    <property type="match status" value="1"/>
</dbReference>
<feature type="transmembrane region" description="Helical" evidence="9">
    <location>
        <begin position="715"/>
        <end position="739"/>
    </location>
</feature>
<dbReference type="GO" id="GO:0007214">
    <property type="term" value="P:gamma-aminobutyric acid signaling pathway"/>
    <property type="evidence" value="ECO:0007669"/>
    <property type="project" value="TreeGrafter"/>
</dbReference>
<accession>A0AAV4IZZ6</accession>
<keyword evidence="8" id="KW-0807">Transducer</keyword>
<keyword evidence="4" id="KW-0297">G-protein coupled receptor</keyword>
<evidence type="ECO:0000256" key="7">
    <source>
        <dbReference type="ARBA" id="ARBA00023180"/>
    </source>
</evidence>
<evidence type="ECO:0000313" key="11">
    <source>
        <dbReference type="EMBL" id="GFS16037.1"/>
    </source>
</evidence>
<dbReference type="CDD" id="cd06366">
    <property type="entry name" value="PBP1_GABAb_receptor"/>
    <property type="match status" value="1"/>
</dbReference>
<comment type="caution">
    <text evidence="11">The sequence shown here is derived from an EMBL/GenBank/DDBJ whole genome shotgun (WGS) entry which is preliminary data.</text>
</comment>
<reference evidence="11 12" key="1">
    <citation type="journal article" date="2021" name="Elife">
        <title>Chloroplast acquisition without the gene transfer in kleptoplastic sea slugs, Plakobranchus ocellatus.</title>
        <authorList>
            <person name="Maeda T."/>
            <person name="Takahashi S."/>
            <person name="Yoshida T."/>
            <person name="Shimamura S."/>
            <person name="Takaki Y."/>
            <person name="Nagai Y."/>
            <person name="Toyoda A."/>
            <person name="Suzuki Y."/>
            <person name="Arimoto A."/>
            <person name="Ishii H."/>
            <person name="Satoh N."/>
            <person name="Nishiyama T."/>
            <person name="Hasebe M."/>
            <person name="Maruyama T."/>
            <person name="Minagawa J."/>
            <person name="Obokata J."/>
            <person name="Shigenobu S."/>
        </authorList>
    </citation>
    <scope>NUCLEOTIDE SEQUENCE [LARGE SCALE GENOMIC DNA]</scope>
</reference>
<evidence type="ECO:0000256" key="1">
    <source>
        <dbReference type="ARBA" id="ARBA00004370"/>
    </source>
</evidence>
<keyword evidence="2 9" id="KW-0812">Transmembrane</keyword>
<evidence type="ECO:0000256" key="3">
    <source>
        <dbReference type="ARBA" id="ARBA00022989"/>
    </source>
</evidence>
<gene>
    <name evidence="11" type="ORF">ElyMa_003203900</name>
</gene>
<dbReference type="EMBL" id="BMAT01006598">
    <property type="protein sequence ID" value="GFS16037.1"/>
    <property type="molecule type" value="Genomic_DNA"/>
</dbReference>
<evidence type="ECO:0000313" key="12">
    <source>
        <dbReference type="Proteomes" id="UP000762676"/>
    </source>
</evidence>
<dbReference type="Pfam" id="PF01094">
    <property type="entry name" value="ANF_receptor"/>
    <property type="match status" value="1"/>
</dbReference>
<dbReference type="AlphaFoldDB" id="A0AAV4IZZ6"/>
<evidence type="ECO:0000256" key="6">
    <source>
        <dbReference type="ARBA" id="ARBA00023170"/>
    </source>
</evidence>
<dbReference type="InterPro" id="IPR001828">
    <property type="entry name" value="ANF_lig-bd_rcpt"/>
</dbReference>
<protein>
    <submittedName>
        <fullName evidence="11">Guanylate cyclase</fullName>
    </submittedName>
</protein>
<keyword evidence="12" id="KW-1185">Reference proteome</keyword>
<keyword evidence="3 9" id="KW-1133">Transmembrane helix</keyword>
<dbReference type="PANTHER" id="PTHR10519:SF20">
    <property type="entry name" value="G-PROTEIN COUPLED RECEPTOR 156-RELATED"/>
    <property type="match status" value="1"/>
</dbReference>
<evidence type="ECO:0000259" key="10">
    <source>
        <dbReference type="Pfam" id="PF01094"/>
    </source>
</evidence>
<sequence>MEKLWSEGRHVLDHWRALQTIKLTRHFSLWTDPELQKLQPGYRLRAYKNSKCRGRRKKCATLFATYNGVDTGILQSQIESLGLFVDIVWLGDQLSNYVHQKVKAGKAIMFFNWHPNVLVATGLFTRINFPETHAQHKDAPVDCDFPVNQLTKVLWGPIKSGAPDAYHIISKMSFTDLEYDQLLAMASSSSFSSNSHSSHVPLTNPHLRSSLPSSARRSITRNLEDVACKWIQDNPSRWERWLPQSLKEKPKIYLGGLFPLTGKSWAEMGLVKAAELALDMVNEDPDILPSYRLEMIVNDTQCKHDTAMGQFIAFQRRQPPITGILGPGCSEAAERIASLSQHFHLLMVSYGAQKLDMSDRSKYPYFFNIGPPAHLYKQVYPALFEKLGWQVIGAVTQSSPQLPEYHLPLVDKHDLTSGGRFQPLVLRHKVLNISETADVSKTLKEFKEQKVRVIIADVSSNVARQIMCEAFKQQMTGSKGYVWFLPSWYPEDWQNVDYYNSEPSLQEIANSPHFVRENVPCTTEQVEQAYEGHFVLTQNTLAASETVVAGGITVKKFQNMYAKRCSEANVHESLFASFVYDAIWVFANALDVELQQNKAALETLGTQANARALQRVMGNLSFSGVSGWIRFQGENSNRFLDLTIKQVFTNETRLVGQYKPIVAVGKGHSHPLLQLDTERIRWLSPVGAILDELNAEDGECFLESIKDLLGVSCTLASVIILALVFFSVLVIAVILLFSLKYRCDTKVKKLKATHERMKELGLLSEEYSHLLTVDDWEISLDNIVLNRELGEGAFGEKHY</sequence>
<proteinExistence type="predicted"/>
<evidence type="ECO:0000256" key="9">
    <source>
        <dbReference type="SAM" id="Phobius"/>
    </source>
</evidence>
<organism evidence="11 12">
    <name type="scientific">Elysia marginata</name>
    <dbReference type="NCBI Taxonomy" id="1093978"/>
    <lineage>
        <taxon>Eukaryota</taxon>
        <taxon>Metazoa</taxon>
        <taxon>Spiralia</taxon>
        <taxon>Lophotrochozoa</taxon>
        <taxon>Mollusca</taxon>
        <taxon>Gastropoda</taxon>
        <taxon>Heterobranchia</taxon>
        <taxon>Euthyneura</taxon>
        <taxon>Panpulmonata</taxon>
        <taxon>Sacoglossa</taxon>
        <taxon>Placobranchoidea</taxon>
        <taxon>Plakobranchidae</taxon>
        <taxon>Elysia</taxon>
    </lineage>
</organism>
<evidence type="ECO:0000256" key="4">
    <source>
        <dbReference type="ARBA" id="ARBA00023040"/>
    </source>
</evidence>
<dbReference type="InterPro" id="IPR002455">
    <property type="entry name" value="GPCR3_GABA-B"/>
</dbReference>
<dbReference type="GO" id="GO:0004965">
    <property type="term" value="F:G protein-coupled GABA receptor activity"/>
    <property type="evidence" value="ECO:0007669"/>
    <property type="project" value="InterPro"/>
</dbReference>
<keyword evidence="6" id="KW-0675">Receptor</keyword>
<name>A0AAV4IZZ6_9GAST</name>
<dbReference type="Proteomes" id="UP000762676">
    <property type="component" value="Unassembled WGS sequence"/>
</dbReference>
<feature type="domain" description="Receptor ligand binding region" evidence="10">
    <location>
        <begin position="272"/>
        <end position="639"/>
    </location>
</feature>